<name>A0A0A0HYW3_CLOBO</name>
<accession>A0A0A0HYW3</accession>
<evidence type="ECO:0000313" key="2">
    <source>
        <dbReference type="Proteomes" id="UP000030014"/>
    </source>
</evidence>
<gene>
    <name evidence="1" type="ORF">Z955_15715</name>
</gene>
<protein>
    <submittedName>
        <fullName evidence="1">Uncharacterized protein</fullName>
    </submittedName>
</protein>
<reference evidence="1 2" key="1">
    <citation type="submission" date="2014-01" db="EMBL/GenBank/DDBJ databases">
        <title>Plasmidome dynamics in the species complex Clostridium novyi sensu lato converts strains of independent lineages into distinctly different pathogens.</title>
        <authorList>
            <person name="Skarin H."/>
            <person name="Segerman B."/>
        </authorList>
    </citation>
    <scope>NUCLEOTIDE SEQUENCE [LARGE SCALE GENOMIC DNA]</scope>
    <source>
        <strain evidence="1 2">DC5</strain>
    </source>
</reference>
<dbReference type="RefSeq" id="WP_039258770.1">
    <property type="nucleotide sequence ID" value="NZ_JDRY01000171.1"/>
</dbReference>
<dbReference type="Proteomes" id="UP000030014">
    <property type="component" value="Unassembled WGS sequence"/>
</dbReference>
<dbReference type="AlphaFoldDB" id="A0A0A0HYW3"/>
<sequence>MSYGELLEGFKRFGLDNEDINKYFKLHQVPFVQALLRYVEIHLLKIENTRAYIIKGLIDGYKELEEDKKYYNI</sequence>
<evidence type="ECO:0000313" key="1">
    <source>
        <dbReference type="EMBL" id="KGM93231.1"/>
    </source>
</evidence>
<comment type="caution">
    <text evidence="1">The sequence shown here is derived from an EMBL/GenBank/DDBJ whole genome shotgun (WGS) entry which is preliminary data.</text>
</comment>
<proteinExistence type="predicted"/>
<dbReference type="EMBL" id="JDRY01000171">
    <property type="protein sequence ID" value="KGM93231.1"/>
    <property type="molecule type" value="Genomic_DNA"/>
</dbReference>
<organism evidence="1 2">
    <name type="scientific">Clostridium botulinum C/D str. DC5</name>
    <dbReference type="NCBI Taxonomy" id="1443128"/>
    <lineage>
        <taxon>Bacteria</taxon>
        <taxon>Bacillati</taxon>
        <taxon>Bacillota</taxon>
        <taxon>Clostridia</taxon>
        <taxon>Eubacteriales</taxon>
        <taxon>Clostridiaceae</taxon>
        <taxon>Clostridium</taxon>
    </lineage>
</organism>